<reference evidence="1" key="1">
    <citation type="submission" date="2024-02" db="EMBL/GenBank/DDBJ databases">
        <authorList>
            <consortium name="Clinical and Environmental Microbiology Branch: Whole genome sequencing antimicrobial resistance pathogens in the healthcare setting"/>
        </authorList>
    </citation>
    <scope>NUCLEOTIDE SEQUENCE</scope>
    <source>
        <strain evidence="1">2021GO-0154</strain>
    </source>
</reference>
<name>A0AAI9DA73_PROST</name>
<gene>
    <name evidence="1" type="ORF">RG298_000902</name>
</gene>
<dbReference type="AlphaFoldDB" id="A0AAI9DA73"/>
<organism evidence="1">
    <name type="scientific">Providencia stuartii</name>
    <dbReference type="NCBI Taxonomy" id="588"/>
    <lineage>
        <taxon>Bacteria</taxon>
        <taxon>Pseudomonadati</taxon>
        <taxon>Pseudomonadota</taxon>
        <taxon>Gammaproteobacteria</taxon>
        <taxon>Enterobacterales</taxon>
        <taxon>Morganellaceae</taxon>
        <taxon>Providencia</taxon>
    </lineage>
</organism>
<sequence length="68" mass="7305">MQKAGYQGNLYVDASKTGVSMKEMIEHFKPGSPVSNIPKEGTVNNIYIKTQDGWLNVTSGSISTNGGK</sequence>
<comment type="caution">
    <text evidence="1">The sequence shown here is derived from an EMBL/GenBank/DDBJ whole genome shotgun (WGS) entry which is preliminary data.</text>
</comment>
<evidence type="ECO:0000313" key="1">
    <source>
        <dbReference type="EMBL" id="EMJ5133223.1"/>
    </source>
</evidence>
<accession>A0AAI9DA73</accession>
<proteinExistence type="predicted"/>
<dbReference type="EMBL" id="ABMABF030000002">
    <property type="protein sequence ID" value="EMJ5133223.1"/>
    <property type="molecule type" value="Genomic_DNA"/>
</dbReference>
<protein>
    <submittedName>
        <fullName evidence="1">Uncharacterized protein</fullName>
    </submittedName>
</protein>